<organism evidence="1 2">
    <name type="scientific">Limnohabitans parvus II-B4</name>
    <dbReference type="NCBI Taxonomy" id="1293052"/>
    <lineage>
        <taxon>Bacteria</taxon>
        <taxon>Pseudomonadati</taxon>
        <taxon>Pseudomonadota</taxon>
        <taxon>Betaproteobacteria</taxon>
        <taxon>Burkholderiales</taxon>
        <taxon>Comamonadaceae</taxon>
        <taxon>Limnohabitans</taxon>
    </lineage>
</organism>
<gene>
    <name evidence="1" type="ORF">B9Z37_04425</name>
</gene>
<dbReference type="Proteomes" id="UP000250790">
    <property type="component" value="Unassembled WGS sequence"/>
</dbReference>
<dbReference type="EMBL" id="NESN01000001">
    <property type="protein sequence ID" value="PUE55789.1"/>
    <property type="molecule type" value="Genomic_DNA"/>
</dbReference>
<protein>
    <submittedName>
        <fullName evidence="1">Uncharacterized protein</fullName>
    </submittedName>
</protein>
<evidence type="ECO:0000313" key="2">
    <source>
        <dbReference type="Proteomes" id="UP000250790"/>
    </source>
</evidence>
<proteinExistence type="predicted"/>
<sequence>MNKKSKALKALLEKLSKGLPEVPKQAEHIPAPKIRKKKKLNTNDKWRSLLWSIDTAEAHGSKAVEGLMQALARIVQAEILQGLLFDARPHRTAPDCPELLLWDSSTPVREDGSTMKNLLRHESGEVSLDLAYSAVIPQPWERWRLARAFQNLGPTGKHGNWRQTDNTRAVVWLPWPLTWIDNGNHTAMAAIVTHGGTVQVSESLNAKDLLLAVYSDGENWVRIDNGEIIEPVRSLAMAGIFEIGRRLVGAKRPDHST</sequence>
<comment type="caution">
    <text evidence="1">The sequence shown here is derived from an EMBL/GenBank/DDBJ whole genome shotgun (WGS) entry which is preliminary data.</text>
</comment>
<reference evidence="1 2" key="1">
    <citation type="submission" date="2017-04" db="EMBL/GenBank/DDBJ databases">
        <title>Unexpected and diverse lifestyles within the genus Limnohabitans.</title>
        <authorList>
            <person name="Kasalicky V."/>
            <person name="Mehrshad M."/>
            <person name="Andrei S.-A."/>
            <person name="Salcher M."/>
            <person name="Kratochvilova H."/>
            <person name="Simek K."/>
            <person name="Ghai R."/>
        </authorList>
    </citation>
    <scope>NUCLEOTIDE SEQUENCE [LARGE SCALE GENOMIC DNA]</scope>
    <source>
        <strain evidence="1 2">II-B4</strain>
    </source>
</reference>
<dbReference type="RefSeq" id="WP_108311779.1">
    <property type="nucleotide sequence ID" value="NZ_NESN01000001.1"/>
</dbReference>
<dbReference type="Pfam" id="PF20457">
    <property type="entry name" value="DUF6710"/>
    <property type="match status" value="1"/>
</dbReference>
<dbReference type="AlphaFoldDB" id="A0A315EF66"/>
<dbReference type="InterPro" id="IPR046556">
    <property type="entry name" value="DUF6710"/>
</dbReference>
<dbReference type="OrthoDB" id="1777863at2"/>
<keyword evidence="2" id="KW-1185">Reference proteome</keyword>
<name>A0A315EF66_9BURK</name>
<evidence type="ECO:0000313" key="1">
    <source>
        <dbReference type="EMBL" id="PUE55789.1"/>
    </source>
</evidence>
<accession>A0A315EF66</accession>